<evidence type="ECO:0000313" key="10">
    <source>
        <dbReference type="Proteomes" id="UP000319792"/>
    </source>
</evidence>
<dbReference type="EMBL" id="VIGV01000001">
    <property type="protein sequence ID" value="TWS26348.1"/>
    <property type="molecule type" value="Genomic_DNA"/>
</dbReference>
<keyword evidence="10" id="KW-1185">Reference proteome</keyword>
<dbReference type="GO" id="GO:0006508">
    <property type="term" value="P:proteolysis"/>
    <property type="evidence" value="ECO:0007669"/>
    <property type="project" value="UniProtKB-KW"/>
</dbReference>
<evidence type="ECO:0000256" key="5">
    <source>
        <dbReference type="ARBA" id="ARBA00023124"/>
    </source>
</evidence>
<dbReference type="AlphaFoldDB" id="A0A5C5RUQ2"/>
<organism evidence="9 10">
    <name type="scientific">Tsukamurella sputi</name>
    <dbReference type="NCBI Taxonomy" id="2591848"/>
    <lineage>
        <taxon>Bacteria</taxon>
        <taxon>Bacillati</taxon>
        <taxon>Actinomycetota</taxon>
        <taxon>Actinomycetes</taxon>
        <taxon>Mycobacteriales</taxon>
        <taxon>Tsukamurellaceae</taxon>
        <taxon>Tsukamurella</taxon>
    </lineage>
</organism>
<dbReference type="InterPro" id="IPR036590">
    <property type="entry name" value="SRAP-like"/>
</dbReference>
<keyword evidence="2 8" id="KW-0645">Protease</keyword>
<keyword evidence="3" id="KW-0227">DNA damage</keyword>
<protein>
    <recommendedName>
        <fullName evidence="8">Abasic site processing protein</fullName>
        <ecNumber evidence="8">3.4.-.-</ecNumber>
    </recommendedName>
</protein>
<comment type="similarity">
    <text evidence="1 8">Belongs to the SOS response-associated peptidase family.</text>
</comment>
<accession>A0A5C5RUQ2</accession>
<dbReference type="PANTHER" id="PTHR13604">
    <property type="entry name" value="DC12-RELATED"/>
    <property type="match status" value="1"/>
</dbReference>
<evidence type="ECO:0000256" key="8">
    <source>
        <dbReference type="RuleBase" id="RU364100"/>
    </source>
</evidence>
<proteinExistence type="inferred from homology"/>
<evidence type="ECO:0000256" key="3">
    <source>
        <dbReference type="ARBA" id="ARBA00022763"/>
    </source>
</evidence>
<dbReference type="GO" id="GO:0106300">
    <property type="term" value="P:protein-DNA covalent cross-linking repair"/>
    <property type="evidence" value="ECO:0007669"/>
    <property type="project" value="InterPro"/>
</dbReference>
<dbReference type="PANTHER" id="PTHR13604:SF0">
    <property type="entry name" value="ABASIC SITE PROCESSING PROTEIN HMCES"/>
    <property type="match status" value="1"/>
</dbReference>
<dbReference type="GO" id="GO:0016829">
    <property type="term" value="F:lyase activity"/>
    <property type="evidence" value="ECO:0007669"/>
    <property type="project" value="UniProtKB-KW"/>
</dbReference>
<name>A0A5C5RUQ2_9ACTN</name>
<dbReference type="GO" id="GO:0003697">
    <property type="term" value="F:single-stranded DNA binding"/>
    <property type="evidence" value="ECO:0007669"/>
    <property type="project" value="InterPro"/>
</dbReference>
<dbReference type="GO" id="GO:0008233">
    <property type="term" value="F:peptidase activity"/>
    <property type="evidence" value="ECO:0007669"/>
    <property type="project" value="UniProtKB-KW"/>
</dbReference>
<evidence type="ECO:0000256" key="1">
    <source>
        <dbReference type="ARBA" id="ARBA00008136"/>
    </source>
</evidence>
<keyword evidence="5" id="KW-0190">Covalent protein-DNA linkage</keyword>
<sequence length="254" mass="27982">MCGRYAVTTDPALLAAEIDAEDETEGTELDVPGYNVAPTTTIVTVVARHSREAPADPATRRLRAMRWGLLPHWQKTLSGPPLFNARAESVDEKPAFRTAITSKRCLVPMDGWYEWQLLDDPEQVKKPRKQPMYLTPADGTRLYVAGLWSVWRPAGAGLDVPPTLSATVLTTDSVGPLRDVHDRMPLVLTPDVFDEWLDPDGPVDPALLRPPAQEIAERIEIRPVSTLVNAVKNDGPQLIERTEPGSEPGQLSLL</sequence>
<dbReference type="Pfam" id="PF02586">
    <property type="entry name" value="SRAP"/>
    <property type="match status" value="1"/>
</dbReference>
<evidence type="ECO:0000256" key="2">
    <source>
        <dbReference type="ARBA" id="ARBA00022670"/>
    </source>
</evidence>
<evidence type="ECO:0000313" key="9">
    <source>
        <dbReference type="EMBL" id="TWS26348.1"/>
    </source>
</evidence>
<comment type="caution">
    <text evidence="9">The sequence shown here is derived from an EMBL/GenBank/DDBJ whole genome shotgun (WGS) entry which is preliminary data.</text>
</comment>
<keyword evidence="6" id="KW-0238">DNA-binding</keyword>
<dbReference type="Gene3D" id="3.90.1680.10">
    <property type="entry name" value="SOS response associated peptidase-like"/>
    <property type="match status" value="1"/>
</dbReference>
<dbReference type="SUPFAM" id="SSF143081">
    <property type="entry name" value="BB1717-like"/>
    <property type="match status" value="1"/>
</dbReference>
<evidence type="ECO:0000256" key="7">
    <source>
        <dbReference type="ARBA" id="ARBA00023239"/>
    </source>
</evidence>
<dbReference type="OrthoDB" id="9782620at2"/>
<dbReference type="InterPro" id="IPR003738">
    <property type="entry name" value="SRAP"/>
</dbReference>
<dbReference type="RefSeq" id="WP_146431196.1">
    <property type="nucleotide sequence ID" value="NZ_VIGV01000001.1"/>
</dbReference>
<reference evidence="9 10" key="1">
    <citation type="submission" date="2019-08" db="EMBL/GenBank/DDBJ databases">
        <title>Tsukamurella conjunctivitidis sp. nov., Tsukamurella assacharolytica sp. nov. and Tsukamurella sputae sp. nov. isolated from patients with conjunctivitis, bacteraemia (lymphoma) and respiratory infection (sputum) in Hong Kong.</title>
        <authorList>
            <person name="Fok K.M.N."/>
            <person name="Fong J.Y.H."/>
        </authorList>
    </citation>
    <scope>NUCLEOTIDE SEQUENCE [LARGE SCALE GENOMIC DNA]</scope>
    <source>
        <strain evidence="9 10">HKU70</strain>
    </source>
</reference>
<gene>
    <name evidence="9" type="ORF">FK268_03675</name>
</gene>
<dbReference type="Proteomes" id="UP000319792">
    <property type="component" value="Unassembled WGS sequence"/>
</dbReference>
<dbReference type="EC" id="3.4.-.-" evidence="8"/>
<evidence type="ECO:0000256" key="6">
    <source>
        <dbReference type="ARBA" id="ARBA00023125"/>
    </source>
</evidence>
<keyword evidence="7" id="KW-0456">Lyase</keyword>
<keyword evidence="4 8" id="KW-0378">Hydrolase</keyword>
<evidence type="ECO:0000256" key="4">
    <source>
        <dbReference type="ARBA" id="ARBA00022801"/>
    </source>
</evidence>